<reference evidence="5 6" key="3">
    <citation type="submission" date="2014-12" db="EMBL/GenBank/DDBJ databases">
        <authorList>
            <person name="Jaenicke S."/>
        </authorList>
    </citation>
    <scope>NUCLEOTIDE SEQUENCE [LARGE SCALE GENOMIC DNA]</scope>
</reference>
<evidence type="ECO:0000313" key="3">
    <source>
        <dbReference type="EMBL" id="CRF44508.1"/>
    </source>
</evidence>
<name>A0A0K2XCU0_9HELI</name>
<organism evidence="2 6">
    <name type="scientific">Helicobacter ailurogastricus</name>
    <dbReference type="NCBI Taxonomy" id="1578720"/>
    <lineage>
        <taxon>Bacteria</taxon>
        <taxon>Pseudomonadati</taxon>
        <taxon>Campylobacterota</taxon>
        <taxon>Epsilonproteobacteria</taxon>
        <taxon>Campylobacterales</taxon>
        <taxon>Helicobacteraceae</taxon>
        <taxon>Helicobacter</taxon>
    </lineage>
</organism>
<evidence type="ECO:0000313" key="6">
    <source>
        <dbReference type="Proteomes" id="UP000045175"/>
    </source>
</evidence>
<dbReference type="Proteomes" id="UP000038622">
    <property type="component" value="Unassembled WGS sequence"/>
</dbReference>
<dbReference type="EMBL" id="CDMH01000035">
    <property type="protein sequence ID" value="CRF42544.1"/>
    <property type="molecule type" value="Genomic_DNA"/>
</dbReference>
<dbReference type="RefSeq" id="WP_053941160.1">
    <property type="nucleotide sequence ID" value="NZ_CDMH01000035.1"/>
</dbReference>
<dbReference type="Proteomes" id="UP000045175">
    <property type="component" value="Unassembled WGS sequence"/>
</dbReference>
<evidence type="ECO:0000313" key="5">
    <source>
        <dbReference type="Proteomes" id="UP000041394"/>
    </source>
</evidence>
<dbReference type="EMBL" id="CDML01000005">
    <property type="protein sequence ID" value="CRF40393.1"/>
    <property type="molecule type" value="Genomic_DNA"/>
</dbReference>
<dbReference type="Proteomes" id="UP000041394">
    <property type="component" value="Unassembled WGS sequence"/>
</dbReference>
<protein>
    <recommendedName>
        <fullName evidence="7">AB hydrolase-1 domain-containing protein</fullName>
    </recommendedName>
</protein>
<dbReference type="OrthoDB" id="5343449at2"/>
<dbReference type="EMBL" id="CDMN01000043">
    <property type="protein sequence ID" value="CRF44508.1"/>
    <property type="molecule type" value="Genomic_DNA"/>
</dbReference>
<evidence type="ECO:0000313" key="4">
    <source>
        <dbReference type="Proteomes" id="UP000038622"/>
    </source>
</evidence>
<dbReference type="SUPFAM" id="SSF53474">
    <property type="entry name" value="alpha/beta-Hydrolases"/>
    <property type="match status" value="1"/>
</dbReference>
<evidence type="ECO:0000313" key="2">
    <source>
        <dbReference type="EMBL" id="CRF42544.1"/>
    </source>
</evidence>
<proteinExistence type="predicted"/>
<dbReference type="NCBIfam" id="NF033854">
    <property type="entry name" value="esterase_BioV"/>
    <property type="match status" value="1"/>
</dbReference>
<gene>
    <name evidence="1" type="ORF">HAL011_01490</name>
    <name evidence="2" type="ORF">HAL013_07340</name>
    <name evidence="3" type="ORF">HAL09_10970</name>
</gene>
<dbReference type="ESTHER" id="9heli-a0a0k2y0g9">
    <property type="family name" value="AlphaBeta_hydrolase"/>
</dbReference>
<reference evidence="2" key="1">
    <citation type="submission" date="2014-12" db="EMBL/GenBank/DDBJ databases">
        <title>Whole genome sequences of four Staphylococcus schleiferi canine isolates.</title>
        <authorList>
            <person name="Misic A.M."/>
            <person name="Cain C."/>
            <person name="Morris D.O."/>
            <person name="Rankin S."/>
            <person name="Beiting D."/>
        </authorList>
    </citation>
    <scope>NUCLEOTIDE SEQUENCE</scope>
    <source>
        <strain evidence="1">ASB11</strain>
        <strain evidence="2">ASB13</strain>
        <strain evidence="3">ASB9</strain>
    </source>
</reference>
<accession>A0A0K2XCU0</accession>
<dbReference type="Gene3D" id="3.40.50.1820">
    <property type="entry name" value="alpha/beta hydrolase"/>
    <property type="match status" value="1"/>
</dbReference>
<dbReference type="AlphaFoldDB" id="A0A0K2XCU0"/>
<dbReference type="STRING" id="1578720.HAL011_01490"/>
<dbReference type="InterPro" id="IPR029058">
    <property type="entry name" value="AB_hydrolase_fold"/>
</dbReference>
<sequence length="177" mass="20025">MVYFSGFGFCEESGLFSWILENSGVYDMAGFSYGALKALDHAHQEVQAGRRVQKLILISPCMLAFKSTAFKRLQILSYKKDSKAYMQAFLKNIGWDALLQQDPSLKKCVHLGSLEALEELLFSPLASEKLAFLQSKGVVIEVFLGLKDPLLEPQTALEFFKPYACVWQFKQVGHFLR</sequence>
<evidence type="ECO:0008006" key="7">
    <source>
        <dbReference type="Google" id="ProtNLM"/>
    </source>
</evidence>
<evidence type="ECO:0000313" key="1">
    <source>
        <dbReference type="EMBL" id="CRF40393.1"/>
    </source>
</evidence>
<keyword evidence="4" id="KW-1185">Reference proteome</keyword>
<reference evidence="4" key="2">
    <citation type="submission" date="2014-12" db="EMBL/GenBank/DDBJ databases">
        <authorList>
            <person name="Smet A."/>
        </authorList>
    </citation>
    <scope>NUCLEOTIDE SEQUENCE [LARGE SCALE GENOMIC DNA]</scope>
</reference>